<keyword evidence="3 5" id="KW-0479">Metal-binding</keyword>
<evidence type="ECO:0000313" key="8">
    <source>
        <dbReference type="Proteomes" id="UP000019483"/>
    </source>
</evidence>
<dbReference type="InterPro" id="IPR022952">
    <property type="entry name" value="Archease_arc"/>
</dbReference>
<feature type="domain" description="Archease" evidence="6">
    <location>
        <begin position="9"/>
        <end position="148"/>
    </location>
</feature>
<evidence type="ECO:0000256" key="5">
    <source>
        <dbReference type="HAMAP-Rule" id="MF_01222"/>
    </source>
</evidence>
<accession>W9DQB7</accession>
<keyword evidence="4 5" id="KW-0106">Calcium</keyword>
<dbReference type="GO" id="GO:0005509">
    <property type="term" value="F:calcium ion binding"/>
    <property type="evidence" value="ECO:0007669"/>
    <property type="project" value="UniProtKB-UniRule"/>
</dbReference>
<dbReference type="InterPro" id="IPR023572">
    <property type="entry name" value="Archease_dom"/>
</dbReference>
<evidence type="ECO:0000256" key="1">
    <source>
        <dbReference type="ARBA" id="ARBA00007963"/>
    </source>
</evidence>
<evidence type="ECO:0000256" key="2">
    <source>
        <dbReference type="ARBA" id="ARBA00022694"/>
    </source>
</evidence>
<name>W9DQB7_METTI</name>
<dbReference type="PANTHER" id="PTHR12682">
    <property type="entry name" value="ARCHEASE"/>
    <property type="match status" value="1"/>
</dbReference>
<dbReference type="RefSeq" id="WP_023844641.1">
    <property type="nucleotide sequence ID" value="NZ_AZAJ01000001.1"/>
</dbReference>
<keyword evidence="8" id="KW-1185">Reference proteome</keyword>
<comment type="function">
    <text evidence="5">Activates the tRNA-splicing ligase complex by facilitating the enzymatic turnover of catalytic subunit RtcB. Acts by promoting the guanylylation of RtcB, a key intermediate step in tRNA ligation. Can also alter the NTP specificity of RtcB such that ATP, dGTP or ITP is used efficiently.</text>
</comment>
<dbReference type="NCBIfam" id="NF001617">
    <property type="entry name" value="PRK00407.1"/>
    <property type="match status" value="1"/>
</dbReference>
<dbReference type="STRING" id="1090322.MettiDRAFT_0929"/>
<feature type="binding site" evidence="5">
    <location>
        <position position="149"/>
    </location>
    <ligand>
        <name>Ca(2+)</name>
        <dbReference type="ChEBI" id="CHEBI:29108"/>
    </ligand>
</feature>
<evidence type="ECO:0000256" key="4">
    <source>
        <dbReference type="ARBA" id="ARBA00022837"/>
    </source>
</evidence>
<dbReference type="AlphaFoldDB" id="W9DQB7"/>
<comment type="caution">
    <text evidence="7">The sequence shown here is derived from an EMBL/GenBank/DDBJ whole genome shotgun (WGS) entry which is preliminary data.</text>
</comment>
<organism evidence="7 8">
    <name type="scientific">Methanolobus tindarius DSM 2278</name>
    <dbReference type="NCBI Taxonomy" id="1090322"/>
    <lineage>
        <taxon>Archaea</taxon>
        <taxon>Methanobacteriati</taxon>
        <taxon>Methanobacteriota</taxon>
        <taxon>Stenosarchaea group</taxon>
        <taxon>Methanomicrobia</taxon>
        <taxon>Methanosarcinales</taxon>
        <taxon>Methanosarcinaceae</taxon>
        <taxon>Methanolobus</taxon>
    </lineage>
</organism>
<dbReference type="EMBL" id="AZAJ01000001">
    <property type="protein sequence ID" value="ETA67505.1"/>
    <property type="molecule type" value="Genomic_DNA"/>
</dbReference>
<dbReference type="InterPro" id="IPR036820">
    <property type="entry name" value="Archease_dom_sf"/>
</dbReference>
<comment type="similarity">
    <text evidence="1 5">Belongs to the archease family.</text>
</comment>
<sequence length="149" mass="16919">MSSEMDIDYEYLEHTADVRFRAYGKSLEQAFENAALAMLNVMVETSSVNNSLSVNIELTSFDLDSLLFEWLSEILFVFEVDELVFGRIEVNKITVDEDNEQCSLEATLYGESIDLSVHVFDTEVKAATYNDMRIENSDAGWMIQATVDT</sequence>
<dbReference type="GO" id="GO:0006388">
    <property type="term" value="P:tRNA splicing, via endonucleolytic cleavage and ligation"/>
    <property type="evidence" value="ECO:0007669"/>
    <property type="project" value="UniProtKB-UniRule"/>
</dbReference>
<gene>
    <name evidence="7" type="ORF">MettiDRAFT_0929</name>
</gene>
<dbReference type="Gene3D" id="3.55.10.10">
    <property type="entry name" value="Archease domain"/>
    <property type="match status" value="1"/>
</dbReference>
<evidence type="ECO:0000313" key="7">
    <source>
        <dbReference type="EMBL" id="ETA67505.1"/>
    </source>
</evidence>
<feature type="binding site" evidence="5">
    <location>
        <position position="148"/>
    </location>
    <ligand>
        <name>Ca(2+)</name>
        <dbReference type="ChEBI" id="CHEBI:29108"/>
    </ligand>
</feature>
<dbReference type="Pfam" id="PF01951">
    <property type="entry name" value="Archease"/>
    <property type="match status" value="1"/>
</dbReference>
<dbReference type="PANTHER" id="PTHR12682:SF11">
    <property type="entry name" value="PROTEIN ARCHEASE"/>
    <property type="match status" value="1"/>
</dbReference>
<dbReference type="HAMAP" id="MF_01222">
    <property type="entry name" value="Archease_arch"/>
    <property type="match status" value="1"/>
</dbReference>
<keyword evidence="2 5" id="KW-0819">tRNA processing</keyword>
<dbReference type="SUPFAM" id="SSF69819">
    <property type="entry name" value="MTH1598-like"/>
    <property type="match status" value="1"/>
</dbReference>
<proteinExistence type="inferred from homology"/>
<protein>
    <recommendedName>
        <fullName evidence="5">Protein archease</fullName>
    </recommendedName>
</protein>
<reference evidence="7 8" key="1">
    <citation type="submission" date="2013-08" db="EMBL/GenBank/DDBJ databases">
        <authorList>
            <consortium name="DOE Joint Genome Institute"/>
            <person name="Eisen J."/>
            <person name="Huntemann M."/>
            <person name="Han J."/>
            <person name="Chen A."/>
            <person name="Kyrpides N."/>
            <person name="Mavromatis K."/>
            <person name="Markowitz V."/>
            <person name="Palaniappan K."/>
            <person name="Ivanova N."/>
            <person name="Schaumberg A."/>
            <person name="Pati A."/>
            <person name="Liolios K."/>
            <person name="Nordberg H.P."/>
            <person name="Cantor M.N."/>
            <person name="Hua S.X."/>
            <person name="Woyke T."/>
        </authorList>
    </citation>
    <scope>NUCLEOTIDE SEQUENCE [LARGE SCALE GENOMIC DNA]</scope>
    <source>
        <strain evidence="7 8">DSM 2278</strain>
    </source>
</reference>
<feature type="binding site" evidence="5">
    <location>
        <position position="17"/>
    </location>
    <ligand>
        <name>Ca(2+)</name>
        <dbReference type="ChEBI" id="CHEBI:29108"/>
    </ligand>
</feature>
<evidence type="ECO:0000259" key="6">
    <source>
        <dbReference type="Pfam" id="PF01951"/>
    </source>
</evidence>
<dbReference type="GeneID" id="96960410"/>
<dbReference type="Proteomes" id="UP000019483">
    <property type="component" value="Unassembled WGS sequence"/>
</dbReference>
<evidence type="ECO:0000256" key="3">
    <source>
        <dbReference type="ARBA" id="ARBA00022723"/>
    </source>
</evidence>
<dbReference type="InterPro" id="IPR002804">
    <property type="entry name" value="Archease"/>
</dbReference>